<dbReference type="OrthoDB" id="3173306at2"/>
<protein>
    <recommendedName>
        <fullName evidence="1">Replication-associated protein ORF2/G2P domain-containing protein</fullName>
    </recommendedName>
</protein>
<evidence type="ECO:0000313" key="2">
    <source>
        <dbReference type="EMBL" id="EEW52154.1"/>
    </source>
</evidence>
<dbReference type="AlphaFoldDB" id="C8PBK5"/>
<evidence type="ECO:0000313" key="3">
    <source>
        <dbReference type="Proteomes" id="UP000004115"/>
    </source>
</evidence>
<dbReference type="InterPro" id="IPR056906">
    <property type="entry name" value="ORF2/G2P_dom"/>
</dbReference>
<dbReference type="GeneID" id="93221900"/>
<comment type="caution">
    <text evidence="2">The sequence shown here is derived from an EMBL/GenBank/DDBJ whole genome shotgun (WGS) entry which is preliminary data.</text>
</comment>
<dbReference type="RefSeq" id="WP_006729481.1">
    <property type="nucleotide sequence ID" value="NZ_AZET01000002.1"/>
</dbReference>
<name>C8PBK5_9LACO</name>
<dbReference type="EMBL" id="ACLN01000004">
    <property type="protein sequence ID" value="EEW52154.1"/>
    <property type="molecule type" value="Genomic_DNA"/>
</dbReference>
<evidence type="ECO:0000259" key="1">
    <source>
        <dbReference type="Pfam" id="PF23343"/>
    </source>
</evidence>
<accession>C8PBK5</accession>
<sequence length="172" mass="19650">MVLVSILVVLEPQASGSWHLHGLIKKKNGKLPYLDNNSVIAPMWRQGFTKTKRLKDSDNVAAYLMAYLTDMPKDEIMPNVKSKSILKGARLHFYPSGVHIYRNSRGIKRPTNFKGFKGQVLKDLGLSEDITADATFNRKQKLKDGKRLIHITEFYDNIPDKKKTNHARQDND</sequence>
<dbReference type="Proteomes" id="UP000004115">
    <property type="component" value="Unassembled WGS sequence"/>
</dbReference>
<keyword evidence="3" id="KW-1185">Reference proteome</keyword>
<dbReference type="Pfam" id="PF23343">
    <property type="entry name" value="REP_ORF2-G2P"/>
    <property type="match status" value="1"/>
</dbReference>
<organism evidence="2 3">
    <name type="scientific">Lactobacillus iners DSM 13335</name>
    <dbReference type="NCBI Taxonomy" id="525328"/>
    <lineage>
        <taxon>Bacteria</taxon>
        <taxon>Bacillati</taxon>
        <taxon>Bacillota</taxon>
        <taxon>Bacilli</taxon>
        <taxon>Lactobacillales</taxon>
        <taxon>Lactobacillaceae</taxon>
        <taxon>Lactobacillus</taxon>
    </lineage>
</organism>
<reference evidence="2 3" key="1">
    <citation type="submission" date="2009-09" db="EMBL/GenBank/DDBJ databases">
        <authorList>
            <person name="Qin X."/>
            <person name="Bachman B."/>
            <person name="Battles P."/>
            <person name="Bell A."/>
            <person name="Bess C."/>
            <person name="Bickham C."/>
            <person name="Chaboub L."/>
            <person name="Chen D."/>
            <person name="Coyle M."/>
            <person name="Deiros D.R."/>
            <person name="Dinh H."/>
            <person name="Forbes L."/>
            <person name="Fowler G."/>
            <person name="Francisco L."/>
            <person name="Fu Q."/>
            <person name="Gubbala S."/>
            <person name="Hale W."/>
            <person name="Han Y."/>
            <person name="Hemphill L."/>
            <person name="Highlander S.K."/>
            <person name="Hirani K."/>
            <person name="Hogues M."/>
            <person name="Jackson L."/>
            <person name="Jakkamsetti A."/>
            <person name="Javaid M."/>
            <person name="Jiang H."/>
            <person name="Korchina V."/>
            <person name="Kovar C."/>
            <person name="Lara F."/>
            <person name="Lee S."/>
            <person name="Mata R."/>
            <person name="Mathew T."/>
            <person name="Moen C."/>
            <person name="Morales K."/>
            <person name="Munidasa M."/>
            <person name="Nazareth L."/>
            <person name="Ngo R."/>
            <person name="Nguyen L."/>
            <person name="Okwuonu G."/>
            <person name="Ongeri F."/>
            <person name="Patil S."/>
            <person name="Petrosino J."/>
            <person name="Pham C."/>
            <person name="Pham P."/>
            <person name="Pu L.-L."/>
            <person name="Puazo M."/>
            <person name="Raj R."/>
            <person name="Reid J."/>
            <person name="Rouhana J."/>
            <person name="Saada N."/>
            <person name="Shang Y."/>
            <person name="Simmons D."/>
            <person name="Thornton R."/>
            <person name="Warren J."/>
            <person name="Weissenberger G."/>
            <person name="Zhang J."/>
            <person name="Zhang L."/>
            <person name="Zhou C."/>
            <person name="Zhu D."/>
            <person name="Muzny D."/>
            <person name="Worley K."/>
            <person name="Gibbs R."/>
        </authorList>
    </citation>
    <scope>NUCLEOTIDE SEQUENCE [LARGE SCALE GENOMIC DNA]</scope>
    <source>
        <strain evidence="2 3">DSM 13335</strain>
    </source>
</reference>
<feature type="domain" description="Replication-associated protein ORF2/G2P" evidence="1">
    <location>
        <begin position="6"/>
        <end position="70"/>
    </location>
</feature>
<dbReference type="HOGENOM" id="CLU_134347_0_0_9"/>
<proteinExistence type="predicted"/>
<gene>
    <name evidence="2" type="ORF">HMPREF0520_0475</name>
</gene>